<keyword evidence="4" id="KW-1185">Reference proteome</keyword>
<feature type="domain" description="DUF6533" evidence="2">
    <location>
        <begin position="24"/>
        <end position="68"/>
    </location>
</feature>
<organism evidence="3 4">
    <name type="scientific">Cerrena zonata</name>
    <dbReference type="NCBI Taxonomy" id="2478898"/>
    <lineage>
        <taxon>Eukaryota</taxon>
        <taxon>Fungi</taxon>
        <taxon>Dikarya</taxon>
        <taxon>Basidiomycota</taxon>
        <taxon>Agaricomycotina</taxon>
        <taxon>Agaricomycetes</taxon>
        <taxon>Polyporales</taxon>
        <taxon>Cerrenaceae</taxon>
        <taxon>Cerrena</taxon>
    </lineage>
</organism>
<evidence type="ECO:0000259" key="2">
    <source>
        <dbReference type="Pfam" id="PF20151"/>
    </source>
</evidence>
<comment type="caution">
    <text evidence="3">The sequence shown here is derived from an EMBL/GenBank/DDBJ whole genome shotgun (WGS) entry which is preliminary data.</text>
</comment>
<feature type="transmembrane region" description="Helical" evidence="1">
    <location>
        <begin position="20"/>
        <end position="40"/>
    </location>
</feature>
<evidence type="ECO:0000313" key="4">
    <source>
        <dbReference type="Proteomes" id="UP001385951"/>
    </source>
</evidence>
<feature type="transmembrane region" description="Helical" evidence="1">
    <location>
        <begin position="52"/>
        <end position="72"/>
    </location>
</feature>
<gene>
    <name evidence="3" type="ORF">QCA50_016140</name>
</gene>
<sequence length="345" mass="38600">MSDFGLSQEELLETLTNGQITSRFAVAAMALLAYDCIVMFDREVKCIWKRKWSAVTVIYAGIRYCTLLNMILQNISAFVENPVSLAVFTYMMDLSSLFMVAAFSCIRIWAICGQKWVPFALVFATSMFIPIINLYNFSNPLEFSIITDGPFKGCNAINTKRFWRGSRFPILSRSIAFSSDLLVLIFTWRRTVGIVKESREVGMSAKLSTLLLHNGALQFVALSILNAVTILLDVLKIAVSNTFGIAGTEFIYVNQAISAILICHFLLDLRNIYISEGGTEISQSEVTTLRFSDTLVGNAGAPLDSFLHVDHDDSLQTEETAYYSKDPFEFGLQDGYELETFSTHT</sequence>
<proteinExistence type="predicted"/>
<dbReference type="AlphaFoldDB" id="A0AAW0FVU6"/>
<feature type="transmembrane region" description="Helical" evidence="1">
    <location>
        <begin position="170"/>
        <end position="188"/>
    </location>
</feature>
<reference evidence="3 4" key="1">
    <citation type="submission" date="2022-09" db="EMBL/GenBank/DDBJ databases">
        <authorList>
            <person name="Palmer J.M."/>
        </authorList>
    </citation>
    <scope>NUCLEOTIDE SEQUENCE [LARGE SCALE GENOMIC DNA]</scope>
    <source>
        <strain evidence="3 4">DSM 7382</strain>
    </source>
</reference>
<accession>A0AAW0FVU6</accession>
<dbReference type="EMBL" id="JASBNA010000046">
    <property type="protein sequence ID" value="KAK7680830.1"/>
    <property type="molecule type" value="Genomic_DNA"/>
</dbReference>
<feature type="transmembrane region" description="Helical" evidence="1">
    <location>
        <begin position="209"/>
        <end position="230"/>
    </location>
</feature>
<feature type="transmembrane region" description="Helical" evidence="1">
    <location>
        <begin position="84"/>
        <end position="109"/>
    </location>
</feature>
<evidence type="ECO:0000256" key="1">
    <source>
        <dbReference type="SAM" id="Phobius"/>
    </source>
</evidence>
<feature type="transmembrane region" description="Helical" evidence="1">
    <location>
        <begin position="116"/>
        <end position="135"/>
    </location>
</feature>
<keyword evidence="1" id="KW-1133">Transmembrane helix</keyword>
<dbReference type="Proteomes" id="UP001385951">
    <property type="component" value="Unassembled WGS sequence"/>
</dbReference>
<dbReference type="InterPro" id="IPR045340">
    <property type="entry name" value="DUF6533"/>
</dbReference>
<name>A0AAW0FVU6_9APHY</name>
<feature type="transmembrane region" description="Helical" evidence="1">
    <location>
        <begin position="250"/>
        <end position="267"/>
    </location>
</feature>
<keyword evidence="1" id="KW-0812">Transmembrane</keyword>
<dbReference type="Pfam" id="PF20151">
    <property type="entry name" value="DUF6533"/>
    <property type="match status" value="1"/>
</dbReference>
<keyword evidence="1" id="KW-0472">Membrane</keyword>
<protein>
    <recommendedName>
        <fullName evidence="2">DUF6533 domain-containing protein</fullName>
    </recommendedName>
</protein>
<evidence type="ECO:0000313" key="3">
    <source>
        <dbReference type="EMBL" id="KAK7680830.1"/>
    </source>
</evidence>